<evidence type="ECO:0000313" key="3">
    <source>
        <dbReference type="Proteomes" id="UP000237000"/>
    </source>
</evidence>
<sequence>MNETNHRHHLPAAAVDVDSSPFASDNRQVTVSGEKSAVSTASANSDATDPLQKLLATATIPLVVSPNIRALSAMHPNSIVGLRKIDTTSSPVPPNAVPSPTPITQTKGKAVAEKENTAPYLGFKRCTVDVGSASRYVFKRIKATHFSLPENSRIGRGCPATLPRAMNMFSWNARGLGNPSAFNHLCWLVK</sequence>
<feature type="compositionally biased region" description="Basic residues" evidence="1">
    <location>
        <begin position="1"/>
        <end position="10"/>
    </location>
</feature>
<evidence type="ECO:0000256" key="1">
    <source>
        <dbReference type="SAM" id="MobiDB-lite"/>
    </source>
</evidence>
<dbReference type="Proteomes" id="UP000237000">
    <property type="component" value="Unassembled WGS sequence"/>
</dbReference>
<accession>A0A2P5ERJ6</accession>
<gene>
    <name evidence="2" type="ORF">TorRG33x02_159970</name>
</gene>
<feature type="compositionally biased region" description="Polar residues" evidence="1">
    <location>
        <begin position="21"/>
        <end position="47"/>
    </location>
</feature>
<dbReference type="AlphaFoldDB" id="A0A2P5ERJ6"/>
<evidence type="ECO:0000313" key="2">
    <source>
        <dbReference type="EMBL" id="PON88168.1"/>
    </source>
</evidence>
<reference evidence="3" key="1">
    <citation type="submission" date="2016-06" db="EMBL/GenBank/DDBJ databases">
        <title>Parallel loss of symbiosis genes in relatives of nitrogen-fixing non-legume Parasponia.</title>
        <authorList>
            <person name="Van Velzen R."/>
            <person name="Holmer R."/>
            <person name="Bu F."/>
            <person name="Rutten L."/>
            <person name="Van Zeijl A."/>
            <person name="Liu W."/>
            <person name="Santuari L."/>
            <person name="Cao Q."/>
            <person name="Sharma T."/>
            <person name="Shen D."/>
            <person name="Roswanjaya Y."/>
            <person name="Wardhani T."/>
            <person name="Kalhor M.S."/>
            <person name="Jansen J."/>
            <person name="Van den Hoogen J."/>
            <person name="Gungor B."/>
            <person name="Hartog M."/>
            <person name="Hontelez J."/>
            <person name="Verver J."/>
            <person name="Yang W.-C."/>
            <person name="Schijlen E."/>
            <person name="Repin R."/>
            <person name="Schilthuizen M."/>
            <person name="Schranz E."/>
            <person name="Heidstra R."/>
            <person name="Miyata K."/>
            <person name="Fedorova E."/>
            <person name="Kohlen W."/>
            <person name="Bisseling T."/>
            <person name="Smit S."/>
            <person name="Geurts R."/>
        </authorList>
    </citation>
    <scope>NUCLEOTIDE SEQUENCE [LARGE SCALE GENOMIC DNA]</scope>
    <source>
        <strain evidence="3">cv. RG33-2</strain>
    </source>
</reference>
<dbReference type="InParanoid" id="A0A2P5ERJ6"/>
<feature type="region of interest" description="Disordered" evidence="1">
    <location>
        <begin position="1"/>
        <end position="48"/>
    </location>
</feature>
<dbReference type="EMBL" id="JXTC01000108">
    <property type="protein sequence ID" value="PON88168.1"/>
    <property type="molecule type" value="Genomic_DNA"/>
</dbReference>
<name>A0A2P5ERJ6_TREOI</name>
<comment type="caution">
    <text evidence="2">The sequence shown here is derived from an EMBL/GenBank/DDBJ whole genome shotgun (WGS) entry which is preliminary data.</text>
</comment>
<protein>
    <submittedName>
        <fullName evidence="2">Uncharacterized protein</fullName>
    </submittedName>
</protein>
<keyword evidence="3" id="KW-1185">Reference proteome</keyword>
<proteinExistence type="predicted"/>
<organism evidence="2 3">
    <name type="scientific">Trema orientale</name>
    <name type="common">Charcoal tree</name>
    <name type="synonym">Celtis orientalis</name>
    <dbReference type="NCBI Taxonomy" id="63057"/>
    <lineage>
        <taxon>Eukaryota</taxon>
        <taxon>Viridiplantae</taxon>
        <taxon>Streptophyta</taxon>
        <taxon>Embryophyta</taxon>
        <taxon>Tracheophyta</taxon>
        <taxon>Spermatophyta</taxon>
        <taxon>Magnoliopsida</taxon>
        <taxon>eudicotyledons</taxon>
        <taxon>Gunneridae</taxon>
        <taxon>Pentapetalae</taxon>
        <taxon>rosids</taxon>
        <taxon>fabids</taxon>
        <taxon>Rosales</taxon>
        <taxon>Cannabaceae</taxon>
        <taxon>Trema</taxon>
    </lineage>
</organism>